<dbReference type="Proteomes" id="UP000018502">
    <property type="component" value="Unassembled WGS sequence"/>
</dbReference>
<organism evidence="1 2">
    <name type="scientific">Mycobacteroides abscessus MAB_091912_2446</name>
    <dbReference type="NCBI Taxonomy" id="1335414"/>
    <lineage>
        <taxon>Bacteria</taxon>
        <taxon>Bacillati</taxon>
        <taxon>Actinomycetota</taxon>
        <taxon>Actinomycetes</taxon>
        <taxon>Mycobacteriales</taxon>
        <taxon>Mycobacteriaceae</taxon>
        <taxon>Mycobacteroides</taxon>
        <taxon>Mycobacteroides abscessus</taxon>
    </lineage>
</organism>
<dbReference type="EMBL" id="AYTF01000001">
    <property type="protein sequence ID" value="ESV65396.1"/>
    <property type="molecule type" value="Genomic_DNA"/>
</dbReference>
<reference evidence="1 2" key="1">
    <citation type="journal article" date="2014" name="Emerg. Infect. Dis.">
        <title>High-level Relatedness among Mycobacterium abscessus subsp. massiliense Strains from Widely Separated Outbreaks.</title>
        <authorList>
            <person name="Tettelin H."/>
            <person name="Davidson R.M."/>
            <person name="Agrawal S."/>
            <person name="Aitken M.L."/>
            <person name="Shallom S."/>
            <person name="Hasan N.A."/>
            <person name="Strong M."/>
            <person name="Nogueira de Moura V.C."/>
            <person name="De Groote M.A."/>
            <person name="Duarte R.S."/>
            <person name="Hine E."/>
            <person name="Parankush S."/>
            <person name="Su Q."/>
            <person name="Daugherty S.C."/>
            <person name="Fraser C.M."/>
            <person name="Brown-Elliott B.A."/>
            <person name="Wallace R.J.Jr."/>
            <person name="Holland S.M."/>
            <person name="Sampaio E.P."/>
            <person name="Olivier K.N."/>
            <person name="Jackson M."/>
            <person name="Zelazny A.M."/>
        </authorList>
    </citation>
    <scope>NUCLEOTIDE SEQUENCE [LARGE SCALE GENOMIC DNA]</scope>
    <source>
        <strain evidence="1 2">MAB_091912_2446</strain>
    </source>
</reference>
<proteinExistence type="predicted"/>
<protein>
    <submittedName>
        <fullName evidence="1">Uncharacterized protein</fullName>
    </submittedName>
</protein>
<name>A0A829MLK5_9MYCO</name>
<evidence type="ECO:0000313" key="2">
    <source>
        <dbReference type="Proteomes" id="UP000018502"/>
    </source>
</evidence>
<dbReference type="AlphaFoldDB" id="A0A829MLK5"/>
<comment type="caution">
    <text evidence="1">The sequence shown here is derived from an EMBL/GenBank/DDBJ whole genome shotgun (WGS) entry which is preliminary data.</text>
</comment>
<gene>
    <name evidence="1" type="ORF">L833_2788</name>
</gene>
<sequence length="47" mass="5076">MPSPVRVTAAGTGVIARRGMLPEGGVLFGAVWLPDFFKRDNGIRCRC</sequence>
<accession>A0A829MLK5</accession>
<evidence type="ECO:0000313" key="1">
    <source>
        <dbReference type="EMBL" id="ESV65396.1"/>
    </source>
</evidence>